<dbReference type="Pfam" id="PF08681">
    <property type="entry name" value="TacA1"/>
    <property type="match status" value="1"/>
</dbReference>
<dbReference type="AlphaFoldDB" id="A0A5U6SQ12"/>
<keyword evidence="2" id="KW-1277">Toxin-antitoxin system</keyword>
<gene>
    <name evidence="7" type="ORF">BRO79_24130</name>
</gene>
<keyword evidence="4" id="KW-0238">DNA-binding</keyword>
<comment type="similarity">
    <text evidence="6">Belongs to the TacA antitoxin family.</text>
</comment>
<keyword evidence="1" id="KW-0678">Repressor</keyword>
<protein>
    <submittedName>
        <fullName evidence="7">DUF1778 domain-containing protein</fullName>
    </submittedName>
</protein>
<dbReference type="Gene3D" id="1.20.5.780">
    <property type="entry name" value="Single helix bin"/>
    <property type="match status" value="1"/>
</dbReference>
<evidence type="ECO:0000256" key="6">
    <source>
        <dbReference type="ARBA" id="ARBA00049988"/>
    </source>
</evidence>
<dbReference type="InterPro" id="IPR010985">
    <property type="entry name" value="Ribbon_hlx_hlx"/>
</dbReference>
<evidence type="ECO:0000256" key="1">
    <source>
        <dbReference type="ARBA" id="ARBA00022491"/>
    </source>
</evidence>
<evidence type="ECO:0000256" key="2">
    <source>
        <dbReference type="ARBA" id="ARBA00022649"/>
    </source>
</evidence>
<dbReference type="SUPFAM" id="SSF47598">
    <property type="entry name" value="Ribbon-helix-helix"/>
    <property type="match status" value="1"/>
</dbReference>
<dbReference type="GO" id="GO:0003677">
    <property type="term" value="F:DNA binding"/>
    <property type="evidence" value="ECO:0007669"/>
    <property type="project" value="UniProtKB-KW"/>
</dbReference>
<keyword evidence="3" id="KW-0805">Transcription regulation</keyword>
<proteinExistence type="inferred from homology"/>
<evidence type="ECO:0000256" key="5">
    <source>
        <dbReference type="ARBA" id="ARBA00023163"/>
    </source>
</evidence>
<reference evidence="7" key="1">
    <citation type="submission" date="2018-07" db="EMBL/GenBank/DDBJ databases">
        <authorList>
            <consortium name="GenomeTrakr network: Whole genome sequencing for foodborne pathogen traceback"/>
        </authorList>
    </citation>
    <scope>NUCLEOTIDE SEQUENCE</scope>
    <source>
        <strain evidence="7">CFSAN056582</strain>
    </source>
</reference>
<sequence>MKSEIREAPINIRAKTSQRDLIDMAANLVSKSRTDFVLDAACREAQDILLDQRLFILDDKQYDAFWAELDAPITPARQAKIDDLMSRKSPWE</sequence>
<evidence type="ECO:0000313" key="7">
    <source>
        <dbReference type="EMBL" id="EBR0846476.1"/>
    </source>
</evidence>
<dbReference type="GO" id="GO:0006355">
    <property type="term" value="P:regulation of DNA-templated transcription"/>
    <property type="evidence" value="ECO:0007669"/>
    <property type="project" value="InterPro"/>
</dbReference>
<dbReference type="EMBL" id="AAGRCI010000054">
    <property type="protein sequence ID" value="EBR0846476.1"/>
    <property type="molecule type" value="Genomic_DNA"/>
</dbReference>
<evidence type="ECO:0000256" key="3">
    <source>
        <dbReference type="ARBA" id="ARBA00023015"/>
    </source>
</evidence>
<organism evidence="7">
    <name type="scientific">Salmonella enterica</name>
    <name type="common">Salmonella choleraesuis</name>
    <dbReference type="NCBI Taxonomy" id="28901"/>
    <lineage>
        <taxon>Bacteria</taxon>
        <taxon>Pseudomonadati</taxon>
        <taxon>Pseudomonadota</taxon>
        <taxon>Gammaproteobacteria</taxon>
        <taxon>Enterobacterales</taxon>
        <taxon>Enterobacteriaceae</taxon>
        <taxon>Salmonella</taxon>
    </lineage>
</organism>
<evidence type="ECO:0000256" key="4">
    <source>
        <dbReference type="ARBA" id="ARBA00023125"/>
    </source>
</evidence>
<dbReference type="PANTHER" id="PTHR35401">
    <property type="entry name" value="COPG FAMILY HELIX-TURN-HELIX PROTEIN-RELATED-RELATED"/>
    <property type="match status" value="1"/>
</dbReference>
<name>A0A5U6SQ12_SALER</name>
<accession>A0A5U6SQ12</accession>
<keyword evidence="5" id="KW-0804">Transcription</keyword>
<dbReference type="InterPro" id="IPR014795">
    <property type="entry name" value="TacA_1-like"/>
</dbReference>
<comment type="caution">
    <text evidence="7">The sequence shown here is derived from an EMBL/GenBank/DDBJ whole genome shotgun (WGS) entry which is preliminary data.</text>
</comment>
<dbReference type="PANTHER" id="PTHR35401:SF1">
    <property type="entry name" value="CYTOPLASMIC PROTEIN"/>
    <property type="match status" value="1"/>
</dbReference>